<dbReference type="Proteomes" id="UP000006556">
    <property type="component" value="Chromosome"/>
</dbReference>
<dbReference type="SUPFAM" id="SSF55797">
    <property type="entry name" value="PR-1-like"/>
    <property type="match status" value="1"/>
</dbReference>
<dbReference type="PANTHER" id="PTHR31157">
    <property type="entry name" value="SCP DOMAIN-CONTAINING PROTEIN"/>
    <property type="match status" value="1"/>
</dbReference>
<feature type="region of interest" description="Disordered" evidence="1">
    <location>
        <begin position="55"/>
        <end position="77"/>
    </location>
</feature>
<dbReference type="CDD" id="cd05379">
    <property type="entry name" value="CAP_bacterial"/>
    <property type="match status" value="1"/>
</dbReference>
<evidence type="ECO:0000313" key="5">
    <source>
        <dbReference type="Proteomes" id="UP000006556"/>
    </source>
</evidence>
<dbReference type="InterPro" id="IPR035940">
    <property type="entry name" value="CAP_sf"/>
</dbReference>
<dbReference type="KEGG" id="pth:PTH_1322"/>
<feature type="domain" description="SCP" evidence="3">
    <location>
        <begin position="89"/>
        <end position="203"/>
    </location>
</feature>
<proteinExistence type="predicted"/>
<feature type="compositionally biased region" description="Pro residues" evidence="1">
    <location>
        <begin position="60"/>
        <end position="70"/>
    </location>
</feature>
<dbReference type="eggNOG" id="COG2340">
    <property type="taxonomic scope" value="Bacteria"/>
</dbReference>
<dbReference type="EMBL" id="AP009389">
    <property type="protein sequence ID" value="BAF59503.1"/>
    <property type="molecule type" value="Genomic_DNA"/>
</dbReference>
<evidence type="ECO:0000256" key="2">
    <source>
        <dbReference type="SAM" id="SignalP"/>
    </source>
</evidence>
<keyword evidence="5" id="KW-1185">Reference proteome</keyword>
<name>A5D2L9_PELTS</name>
<evidence type="ECO:0000259" key="3">
    <source>
        <dbReference type="Pfam" id="PF00188"/>
    </source>
</evidence>
<evidence type="ECO:0000313" key="4">
    <source>
        <dbReference type="EMBL" id="BAF59503.1"/>
    </source>
</evidence>
<organism evidence="4 5">
    <name type="scientific">Pelotomaculum thermopropionicum (strain DSM 13744 / JCM 10971 / SI)</name>
    <dbReference type="NCBI Taxonomy" id="370438"/>
    <lineage>
        <taxon>Bacteria</taxon>
        <taxon>Bacillati</taxon>
        <taxon>Bacillota</taxon>
        <taxon>Clostridia</taxon>
        <taxon>Eubacteriales</taxon>
        <taxon>Desulfotomaculaceae</taxon>
        <taxon>Pelotomaculum</taxon>
    </lineage>
</organism>
<dbReference type="PANTHER" id="PTHR31157:SF1">
    <property type="entry name" value="SCP DOMAIN-CONTAINING PROTEIN"/>
    <property type="match status" value="1"/>
</dbReference>
<sequence>MSTRTARLLLMFAACFLFIIAAAPAADAATQTNPLQSYWNRYYGGKVVKQRVTIPSRPATVPPPVNPVPPADAGQQDTSRLSVDEKLMFDLVNQERAKNGLAGLALDMRLVELARLKSQDMYQNSYFSHTSPTYGTAYDMERKAGITARVMGAENIAKAATTQRAHELFMNSTGHRANILNPQHDTIGIGIFKTQNGVVVTQLFTGN</sequence>
<accession>A5D2L9</accession>
<protein>
    <recommendedName>
        <fullName evidence="3">SCP domain-containing protein</fullName>
    </recommendedName>
</protein>
<dbReference type="Gene3D" id="3.40.33.10">
    <property type="entry name" value="CAP"/>
    <property type="match status" value="1"/>
</dbReference>
<keyword evidence="2" id="KW-0732">Signal</keyword>
<feature type="chain" id="PRO_5005659985" description="SCP domain-containing protein" evidence="2">
    <location>
        <begin position="29"/>
        <end position="207"/>
    </location>
</feature>
<dbReference type="HOGENOM" id="CLU_048111_0_2_9"/>
<gene>
    <name evidence="4" type="ordered locus">PTH_1322</name>
</gene>
<dbReference type="InterPro" id="IPR014044">
    <property type="entry name" value="CAP_dom"/>
</dbReference>
<dbReference type="STRING" id="370438.PTH_1322"/>
<dbReference type="Pfam" id="PF00188">
    <property type="entry name" value="CAP"/>
    <property type="match status" value="1"/>
</dbReference>
<dbReference type="AlphaFoldDB" id="A5D2L9"/>
<evidence type="ECO:0000256" key="1">
    <source>
        <dbReference type="SAM" id="MobiDB-lite"/>
    </source>
</evidence>
<reference evidence="5" key="1">
    <citation type="journal article" date="2008" name="Genome Res.">
        <title>The genome of Pelotomaculum thermopropionicum reveals niche-associated evolution in anaerobic microbiota.</title>
        <authorList>
            <person name="Kosaka T."/>
            <person name="Kato S."/>
            <person name="Shimoyama T."/>
            <person name="Ishii S."/>
            <person name="Abe T."/>
            <person name="Watanabe K."/>
        </authorList>
    </citation>
    <scope>NUCLEOTIDE SEQUENCE [LARGE SCALE GENOMIC DNA]</scope>
    <source>
        <strain evidence="5">DSM 13744 / JCM 10971 / SI</strain>
    </source>
</reference>
<feature type="signal peptide" evidence="2">
    <location>
        <begin position="1"/>
        <end position="28"/>
    </location>
</feature>